<dbReference type="AlphaFoldDB" id="A0A8R7Q167"/>
<protein>
    <submittedName>
        <fullName evidence="2">Uncharacterized protein</fullName>
    </submittedName>
</protein>
<feature type="compositionally biased region" description="Polar residues" evidence="1">
    <location>
        <begin position="17"/>
        <end position="27"/>
    </location>
</feature>
<dbReference type="EnsemblPlants" id="TuG1812G0400001216.01.T01">
    <property type="protein sequence ID" value="TuG1812G0400001216.01.T01.cds292454"/>
    <property type="gene ID" value="TuG1812G0400001216.01"/>
</dbReference>
<proteinExistence type="predicted"/>
<name>A0A8R7Q167_TRIUA</name>
<reference evidence="2" key="3">
    <citation type="submission" date="2022-06" db="UniProtKB">
        <authorList>
            <consortium name="EnsemblPlants"/>
        </authorList>
    </citation>
    <scope>IDENTIFICATION</scope>
</reference>
<feature type="region of interest" description="Disordered" evidence="1">
    <location>
        <begin position="16"/>
        <end position="55"/>
    </location>
</feature>
<sequence length="104" mass="11247">MKLSYSTALFLPPVLSNLDTSKSSTVGETEYPRSRRASRSSGASILPLRSRSNLSNMPCTINMGNVTHGMLSQLIGSLTTKQGNLKLYCCSISPSNSEDCKTQK</sequence>
<dbReference type="Proteomes" id="UP000015106">
    <property type="component" value="Chromosome 4"/>
</dbReference>
<reference evidence="3" key="1">
    <citation type="journal article" date="2013" name="Nature">
        <title>Draft genome of the wheat A-genome progenitor Triticum urartu.</title>
        <authorList>
            <person name="Ling H.Q."/>
            <person name="Zhao S."/>
            <person name="Liu D."/>
            <person name="Wang J."/>
            <person name="Sun H."/>
            <person name="Zhang C."/>
            <person name="Fan H."/>
            <person name="Li D."/>
            <person name="Dong L."/>
            <person name="Tao Y."/>
            <person name="Gao C."/>
            <person name="Wu H."/>
            <person name="Li Y."/>
            <person name="Cui Y."/>
            <person name="Guo X."/>
            <person name="Zheng S."/>
            <person name="Wang B."/>
            <person name="Yu K."/>
            <person name="Liang Q."/>
            <person name="Yang W."/>
            <person name="Lou X."/>
            <person name="Chen J."/>
            <person name="Feng M."/>
            <person name="Jian J."/>
            <person name="Zhang X."/>
            <person name="Luo G."/>
            <person name="Jiang Y."/>
            <person name="Liu J."/>
            <person name="Wang Z."/>
            <person name="Sha Y."/>
            <person name="Zhang B."/>
            <person name="Wu H."/>
            <person name="Tang D."/>
            <person name="Shen Q."/>
            <person name="Xue P."/>
            <person name="Zou S."/>
            <person name="Wang X."/>
            <person name="Liu X."/>
            <person name="Wang F."/>
            <person name="Yang Y."/>
            <person name="An X."/>
            <person name="Dong Z."/>
            <person name="Zhang K."/>
            <person name="Zhang X."/>
            <person name="Luo M.C."/>
            <person name="Dvorak J."/>
            <person name="Tong Y."/>
            <person name="Wang J."/>
            <person name="Yang H."/>
            <person name="Li Z."/>
            <person name="Wang D."/>
            <person name="Zhang A."/>
            <person name="Wang J."/>
        </authorList>
    </citation>
    <scope>NUCLEOTIDE SEQUENCE</scope>
    <source>
        <strain evidence="3">cv. G1812</strain>
    </source>
</reference>
<keyword evidence="3" id="KW-1185">Reference proteome</keyword>
<organism evidence="2 3">
    <name type="scientific">Triticum urartu</name>
    <name type="common">Red wild einkorn</name>
    <name type="synonym">Crithodium urartu</name>
    <dbReference type="NCBI Taxonomy" id="4572"/>
    <lineage>
        <taxon>Eukaryota</taxon>
        <taxon>Viridiplantae</taxon>
        <taxon>Streptophyta</taxon>
        <taxon>Embryophyta</taxon>
        <taxon>Tracheophyta</taxon>
        <taxon>Spermatophyta</taxon>
        <taxon>Magnoliopsida</taxon>
        <taxon>Liliopsida</taxon>
        <taxon>Poales</taxon>
        <taxon>Poaceae</taxon>
        <taxon>BOP clade</taxon>
        <taxon>Pooideae</taxon>
        <taxon>Triticodae</taxon>
        <taxon>Triticeae</taxon>
        <taxon>Triticinae</taxon>
        <taxon>Triticum</taxon>
    </lineage>
</organism>
<evidence type="ECO:0000256" key="1">
    <source>
        <dbReference type="SAM" id="MobiDB-lite"/>
    </source>
</evidence>
<reference evidence="2" key="2">
    <citation type="submission" date="2018-03" db="EMBL/GenBank/DDBJ databases">
        <title>The Triticum urartu genome reveals the dynamic nature of wheat genome evolution.</title>
        <authorList>
            <person name="Ling H."/>
            <person name="Ma B."/>
            <person name="Shi X."/>
            <person name="Liu H."/>
            <person name="Dong L."/>
            <person name="Sun H."/>
            <person name="Cao Y."/>
            <person name="Gao Q."/>
            <person name="Zheng S."/>
            <person name="Li Y."/>
            <person name="Yu Y."/>
            <person name="Du H."/>
            <person name="Qi M."/>
            <person name="Li Y."/>
            <person name="Yu H."/>
            <person name="Cui Y."/>
            <person name="Wang N."/>
            <person name="Chen C."/>
            <person name="Wu H."/>
            <person name="Zhao Y."/>
            <person name="Zhang J."/>
            <person name="Li Y."/>
            <person name="Zhou W."/>
            <person name="Zhang B."/>
            <person name="Hu W."/>
            <person name="Eijk M."/>
            <person name="Tang J."/>
            <person name="Witsenboer H."/>
            <person name="Zhao S."/>
            <person name="Li Z."/>
            <person name="Zhang A."/>
            <person name="Wang D."/>
            <person name="Liang C."/>
        </authorList>
    </citation>
    <scope>NUCLEOTIDE SEQUENCE [LARGE SCALE GENOMIC DNA]</scope>
    <source>
        <strain evidence="2">cv. G1812</strain>
    </source>
</reference>
<evidence type="ECO:0000313" key="2">
    <source>
        <dbReference type="EnsemblPlants" id="TuG1812G0400001216.01.T01.cds292454"/>
    </source>
</evidence>
<accession>A0A8R7Q167</accession>
<evidence type="ECO:0000313" key="3">
    <source>
        <dbReference type="Proteomes" id="UP000015106"/>
    </source>
</evidence>
<dbReference type="Gramene" id="TuG1812G0400001216.01.T01">
    <property type="protein sequence ID" value="TuG1812G0400001216.01.T01.cds292454"/>
    <property type="gene ID" value="TuG1812G0400001216.01"/>
</dbReference>